<evidence type="ECO:0000313" key="2">
    <source>
        <dbReference type="Proteomes" id="UP001500655"/>
    </source>
</evidence>
<dbReference type="RefSeq" id="WP_344075787.1">
    <property type="nucleotide sequence ID" value="NZ_BAAALS010000001.1"/>
</dbReference>
<reference evidence="2" key="1">
    <citation type="journal article" date="2019" name="Int. J. Syst. Evol. Microbiol.">
        <title>The Global Catalogue of Microorganisms (GCM) 10K type strain sequencing project: providing services to taxonomists for standard genome sequencing and annotation.</title>
        <authorList>
            <consortium name="The Broad Institute Genomics Platform"/>
            <consortium name="The Broad Institute Genome Sequencing Center for Infectious Disease"/>
            <person name="Wu L."/>
            <person name="Ma J."/>
        </authorList>
    </citation>
    <scope>NUCLEOTIDE SEQUENCE [LARGE SCALE GENOMIC DNA]</scope>
    <source>
        <strain evidence="2">JCM 13249</strain>
    </source>
</reference>
<organism evidence="1 2">
    <name type="scientific">Luedemannella helvata</name>
    <dbReference type="NCBI Taxonomy" id="349315"/>
    <lineage>
        <taxon>Bacteria</taxon>
        <taxon>Bacillati</taxon>
        <taxon>Actinomycetota</taxon>
        <taxon>Actinomycetes</taxon>
        <taxon>Micromonosporales</taxon>
        <taxon>Micromonosporaceae</taxon>
        <taxon>Luedemannella</taxon>
    </lineage>
</organism>
<dbReference type="EMBL" id="BAAALS010000001">
    <property type="protein sequence ID" value="GAA1735628.1"/>
    <property type="molecule type" value="Genomic_DNA"/>
</dbReference>
<keyword evidence="2" id="KW-1185">Reference proteome</keyword>
<dbReference type="Proteomes" id="UP001500655">
    <property type="component" value="Unassembled WGS sequence"/>
</dbReference>
<protein>
    <submittedName>
        <fullName evidence="1">Uncharacterized protein</fullName>
    </submittedName>
</protein>
<evidence type="ECO:0000313" key="1">
    <source>
        <dbReference type="EMBL" id="GAA1735628.1"/>
    </source>
</evidence>
<proteinExistence type="predicted"/>
<accession>A0ABP4VT02</accession>
<comment type="caution">
    <text evidence="1">The sequence shown here is derived from an EMBL/GenBank/DDBJ whole genome shotgun (WGS) entry which is preliminary data.</text>
</comment>
<name>A0ABP4VT02_9ACTN</name>
<gene>
    <name evidence="1" type="ORF">GCM10009681_02580</name>
</gene>
<sequence length="84" mass="9612">MIVRMWEVKAYPKDFPALLAWVCDTAVPEVEVHPLHISSEVFSSTDHRLVVISKWRSNPLPLPDPPAELVARSPHVWDFSPVDR</sequence>